<evidence type="ECO:0000256" key="1">
    <source>
        <dbReference type="SAM" id="MobiDB-lite"/>
    </source>
</evidence>
<sequence>MKLPSRTGYIESVSGQLQLRARKLHTPREDDQECAVSIKAMRRFQVCARIAEQAEGYAKATENLSYGGTNHPPAQTTAVRGQVTEYRPKDIPNETNETNNIPNCNPDTQKQ</sequence>
<dbReference type="Proteomes" id="UP000033140">
    <property type="component" value="Unassembled WGS sequence"/>
</dbReference>
<dbReference type="EMBL" id="BACD03000001">
    <property type="protein sequence ID" value="GAO45977.1"/>
    <property type="molecule type" value="Genomic_DNA"/>
</dbReference>
<reference evidence="2 3" key="1">
    <citation type="journal article" date="2011" name="J. Gen. Appl. Microbiol.">
        <title>Draft genome sequencing of the enigmatic yeast Saitoella complicata.</title>
        <authorList>
            <person name="Nishida H."/>
            <person name="Hamamoto M."/>
            <person name="Sugiyama J."/>
        </authorList>
    </citation>
    <scope>NUCLEOTIDE SEQUENCE [LARGE SCALE GENOMIC DNA]</scope>
    <source>
        <strain evidence="2 3">NRRL Y-17804</strain>
    </source>
</reference>
<proteinExistence type="predicted"/>
<evidence type="ECO:0000313" key="3">
    <source>
        <dbReference type="Proteomes" id="UP000033140"/>
    </source>
</evidence>
<keyword evidence="3" id="KW-1185">Reference proteome</keyword>
<feature type="region of interest" description="Disordered" evidence="1">
    <location>
        <begin position="88"/>
        <end position="111"/>
    </location>
</feature>
<evidence type="ECO:0000313" key="2">
    <source>
        <dbReference type="EMBL" id="GAO45977.1"/>
    </source>
</evidence>
<accession>A0A0E9N7T4</accession>
<organism evidence="2 3">
    <name type="scientific">Saitoella complicata (strain BCRC 22490 / CBS 7301 / JCM 7358 / NBRC 10748 / NRRL Y-17804)</name>
    <dbReference type="NCBI Taxonomy" id="698492"/>
    <lineage>
        <taxon>Eukaryota</taxon>
        <taxon>Fungi</taxon>
        <taxon>Dikarya</taxon>
        <taxon>Ascomycota</taxon>
        <taxon>Taphrinomycotina</taxon>
        <taxon>Taphrinomycotina incertae sedis</taxon>
        <taxon>Saitoella</taxon>
    </lineage>
</organism>
<comment type="caution">
    <text evidence="2">The sequence shown here is derived from an EMBL/GenBank/DDBJ whole genome shotgun (WGS) entry which is preliminary data.</text>
</comment>
<protein>
    <submittedName>
        <fullName evidence="2">Uncharacterized protein</fullName>
    </submittedName>
</protein>
<dbReference type="AlphaFoldDB" id="A0A0E9N7T4"/>
<reference evidence="2 3" key="2">
    <citation type="journal article" date="2014" name="J. Gen. Appl. Microbiol.">
        <title>The early diverging ascomycetous budding yeast Saitoella complicata has three histone deacetylases belonging to the Clr6, Hos2, and Rpd3 lineages.</title>
        <authorList>
            <person name="Nishida H."/>
            <person name="Matsumoto T."/>
            <person name="Kondo S."/>
            <person name="Hamamoto M."/>
            <person name="Yoshikawa H."/>
        </authorList>
    </citation>
    <scope>NUCLEOTIDE SEQUENCE [LARGE SCALE GENOMIC DNA]</scope>
    <source>
        <strain evidence="2 3">NRRL Y-17804</strain>
    </source>
</reference>
<feature type="compositionally biased region" description="Low complexity" evidence="1">
    <location>
        <begin position="93"/>
        <end position="103"/>
    </location>
</feature>
<gene>
    <name evidence="2" type="ORF">G7K_0222-t1</name>
</gene>
<name>A0A0E9N7T4_SAICN</name>
<reference evidence="2 3" key="3">
    <citation type="journal article" date="2015" name="Genome Announc.">
        <title>Draft Genome Sequence of the Archiascomycetous Yeast Saitoella complicata.</title>
        <authorList>
            <person name="Yamauchi K."/>
            <person name="Kondo S."/>
            <person name="Hamamoto M."/>
            <person name="Takahashi Y."/>
            <person name="Ogura Y."/>
            <person name="Hayashi T."/>
            <person name="Nishida H."/>
        </authorList>
    </citation>
    <scope>NUCLEOTIDE SEQUENCE [LARGE SCALE GENOMIC DNA]</scope>
    <source>
        <strain evidence="2 3">NRRL Y-17804</strain>
    </source>
</reference>